<evidence type="ECO:0000256" key="1">
    <source>
        <dbReference type="SAM" id="MobiDB-lite"/>
    </source>
</evidence>
<dbReference type="Proteomes" id="UP000319257">
    <property type="component" value="Unassembled WGS sequence"/>
</dbReference>
<dbReference type="InParanoid" id="A0A507BCT6"/>
<accession>A0A507BCT6</accession>
<feature type="region of interest" description="Disordered" evidence="1">
    <location>
        <begin position="191"/>
        <end position="259"/>
    </location>
</feature>
<gene>
    <name evidence="2" type="ORF">E0L32_005166</name>
</gene>
<dbReference type="AlphaFoldDB" id="A0A507BCT6"/>
<proteinExistence type="predicted"/>
<protein>
    <submittedName>
        <fullName evidence="2">Uncharacterized protein</fullName>
    </submittedName>
</protein>
<evidence type="ECO:0000313" key="2">
    <source>
        <dbReference type="EMBL" id="TPX14771.1"/>
    </source>
</evidence>
<feature type="compositionally biased region" description="Basic and acidic residues" evidence="1">
    <location>
        <begin position="208"/>
        <end position="225"/>
    </location>
</feature>
<feature type="compositionally biased region" description="Pro residues" evidence="1">
    <location>
        <begin position="68"/>
        <end position="77"/>
    </location>
</feature>
<sequence length="259" mass="29721">MPPAQSELPGRQSLRDITNDSSGKPKRQSAAQKALLEVLRRNPPVTAPSKKSQPPVKADSSSSIKVEPPAPIPIPPRKAPRRELTSEHLKYFALEDTWPFPEEEHHWLDQFHFNELHHRMDMIDLLRVYKNLFKPCGALTKDVHAWRCQGILGDMICELFLKHWEEIDKDAYEFAFKNRFFINGISPPKERPDANRDIPYTRVPGKVTAERRLPPNSKLKPDFDPRCLSPPPPPGRRNSPEAVPDISNMSPHISKFPWL</sequence>
<name>A0A507BCT6_9PEZI</name>
<feature type="region of interest" description="Disordered" evidence="1">
    <location>
        <begin position="1"/>
        <end position="81"/>
    </location>
</feature>
<reference evidence="2 3" key="1">
    <citation type="submission" date="2019-06" db="EMBL/GenBank/DDBJ databases">
        <title>Draft genome sequence of the filamentous fungus Phialemoniopsis curvata isolated from diesel fuel.</title>
        <authorList>
            <person name="Varaljay V.A."/>
            <person name="Lyon W.J."/>
            <person name="Crouch A.L."/>
            <person name="Drake C.E."/>
            <person name="Hollomon J.M."/>
            <person name="Nadeau L.J."/>
            <person name="Nunn H.S."/>
            <person name="Stevenson B.S."/>
            <person name="Bojanowski C.L."/>
            <person name="Crookes-Goodson W.J."/>
        </authorList>
    </citation>
    <scope>NUCLEOTIDE SEQUENCE [LARGE SCALE GENOMIC DNA]</scope>
    <source>
        <strain evidence="2 3">D216</strain>
    </source>
</reference>
<evidence type="ECO:0000313" key="3">
    <source>
        <dbReference type="Proteomes" id="UP000319257"/>
    </source>
</evidence>
<comment type="caution">
    <text evidence="2">The sequence shown here is derived from an EMBL/GenBank/DDBJ whole genome shotgun (WGS) entry which is preliminary data.</text>
</comment>
<dbReference type="GeneID" id="41972613"/>
<keyword evidence="3" id="KW-1185">Reference proteome</keyword>
<dbReference type="EMBL" id="SKBQ01000026">
    <property type="protein sequence ID" value="TPX14771.1"/>
    <property type="molecule type" value="Genomic_DNA"/>
</dbReference>
<organism evidence="2 3">
    <name type="scientific">Thyridium curvatum</name>
    <dbReference type="NCBI Taxonomy" id="1093900"/>
    <lineage>
        <taxon>Eukaryota</taxon>
        <taxon>Fungi</taxon>
        <taxon>Dikarya</taxon>
        <taxon>Ascomycota</taxon>
        <taxon>Pezizomycotina</taxon>
        <taxon>Sordariomycetes</taxon>
        <taxon>Sordariomycetidae</taxon>
        <taxon>Thyridiales</taxon>
        <taxon>Thyridiaceae</taxon>
        <taxon>Thyridium</taxon>
    </lineage>
</organism>
<dbReference type="RefSeq" id="XP_030996482.1">
    <property type="nucleotide sequence ID" value="XM_031139657.1"/>
</dbReference>